<dbReference type="EMBL" id="CAADFO010000083">
    <property type="protein sequence ID" value="VFK31412.1"/>
    <property type="molecule type" value="Genomic_DNA"/>
</dbReference>
<dbReference type="Pfam" id="PF01610">
    <property type="entry name" value="DDE_Tnp_ISL3"/>
    <property type="match status" value="1"/>
</dbReference>
<dbReference type="PANTHER" id="PTHR33498:SF1">
    <property type="entry name" value="TRANSPOSASE FOR INSERTION SEQUENCE ELEMENT IS1557"/>
    <property type="match status" value="1"/>
</dbReference>
<organism evidence="2">
    <name type="scientific">Candidatus Kentrum sp. MB</name>
    <dbReference type="NCBI Taxonomy" id="2138164"/>
    <lineage>
        <taxon>Bacteria</taxon>
        <taxon>Pseudomonadati</taxon>
        <taxon>Pseudomonadota</taxon>
        <taxon>Gammaproteobacteria</taxon>
        <taxon>Candidatus Kentrum</taxon>
    </lineage>
</organism>
<accession>A0A450XQ19</accession>
<evidence type="ECO:0000313" key="4">
    <source>
        <dbReference type="EMBL" id="VFK76909.1"/>
    </source>
</evidence>
<sequence>MKTTSGSTPLSIIYRNPIISSFLPAVRAGMRNRSQTGRRPIPVESLLPFWKRLKHSQTKIEAVATDMGLAYIKAVTENLPEAVLVFDYFHIIKLYNEKLAALRRDIAREADILEKSSQRDAFALHESKYALVG</sequence>
<dbReference type="EMBL" id="CAADGH010000083">
    <property type="protein sequence ID" value="VFK76909.1"/>
    <property type="molecule type" value="Genomic_DNA"/>
</dbReference>
<evidence type="ECO:0000313" key="3">
    <source>
        <dbReference type="EMBL" id="VFK34727.1"/>
    </source>
</evidence>
<name>A0A450XQ19_9GAMM</name>
<dbReference type="AlphaFoldDB" id="A0A450XQ19"/>
<dbReference type="InterPro" id="IPR002560">
    <property type="entry name" value="Transposase_DDE"/>
</dbReference>
<reference evidence="2" key="1">
    <citation type="submission" date="2019-02" db="EMBL/GenBank/DDBJ databases">
        <authorList>
            <person name="Gruber-Vodicka R. H."/>
            <person name="Seah K. B. B."/>
        </authorList>
    </citation>
    <scope>NUCLEOTIDE SEQUENCE</scope>
    <source>
        <strain evidence="2">BECK_BZ197</strain>
        <strain evidence="4">BECK_BZ198</strain>
        <strain evidence="3">BECK_BZ199</strain>
    </source>
</reference>
<evidence type="ECO:0000313" key="2">
    <source>
        <dbReference type="EMBL" id="VFK31412.1"/>
    </source>
</evidence>
<feature type="domain" description="Transposase IS204/IS1001/IS1096/IS1165 DDE" evidence="1">
    <location>
        <begin position="45"/>
        <end position="126"/>
    </location>
</feature>
<gene>
    <name evidence="2" type="ORF">BECKMB1821G_GA0114241_108310</name>
    <name evidence="4" type="ORF">BECKMB1821H_GA0114242_10833</name>
    <name evidence="3" type="ORF">BECKMB1821I_GA0114274_10823</name>
</gene>
<dbReference type="PANTHER" id="PTHR33498">
    <property type="entry name" value="TRANSPOSASE FOR INSERTION SEQUENCE ELEMENT IS1557"/>
    <property type="match status" value="1"/>
</dbReference>
<dbReference type="EMBL" id="CAADFQ010000082">
    <property type="protein sequence ID" value="VFK34727.1"/>
    <property type="molecule type" value="Genomic_DNA"/>
</dbReference>
<protein>
    <submittedName>
        <fullName evidence="2">Transposase</fullName>
    </submittedName>
</protein>
<evidence type="ECO:0000259" key="1">
    <source>
        <dbReference type="Pfam" id="PF01610"/>
    </source>
</evidence>
<dbReference type="InterPro" id="IPR047951">
    <property type="entry name" value="Transpos_ISL3"/>
</dbReference>
<proteinExistence type="predicted"/>